<evidence type="ECO:0000259" key="4">
    <source>
        <dbReference type="Pfam" id="PF03171"/>
    </source>
</evidence>
<dbReference type="PANTHER" id="PTHR47991">
    <property type="entry name" value="OXOGLUTARATE/IRON-DEPENDENT DIOXYGENASE"/>
    <property type="match status" value="1"/>
</dbReference>
<accession>A0A2I0ISS6</accession>
<proteinExistence type="predicted"/>
<dbReference type="Proteomes" id="UP000233551">
    <property type="component" value="Unassembled WGS sequence"/>
</dbReference>
<dbReference type="EMBL" id="PGOL01002560">
    <property type="protein sequence ID" value="PKI47052.1"/>
    <property type="molecule type" value="Genomic_DNA"/>
</dbReference>
<feature type="compositionally biased region" description="Polar residues" evidence="3">
    <location>
        <begin position="58"/>
        <end position="77"/>
    </location>
</feature>
<dbReference type="InterPro" id="IPR027443">
    <property type="entry name" value="IPNS-like_sf"/>
</dbReference>
<evidence type="ECO:0000256" key="2">
    <source>
        <dbReference type="ARBA" id="ARBA00023004"/>
    </source>
</evidence>
<dbReference type="AlphaFoldDB" id="A0A2I0ISS6"/>
<dbReference type="SUPFAM" id="SSF51197">
    <property type="entry name" value="Clavaminate synthase-like"/>
    <property type="match status" value="1"/>
</dbReference>
<name>A0A2I0ISS6_PUNGR</name>
<keyword evidence="1" id="KW-0479">Metal-binding</keyword>
<gene>
    <name evidence="5" type="ORF">CRG98_032591</name>
</gene>
<dbReference type="STRING" id="22663.A0A2I0ISS6"/>
<protein>
    <recommendedName>
        <fullName evidence="4">Isopenicillin N synthase-like Fe(2+) 2OG dioxygenase domain-containing protein</fullName>
    </recommendedName>
</protein>
<reference evidence="5 6" key="1">
    <citation type="submission" date="2017-11" db="EMBL/GenBank/DDBJ databases">
        <title>De-novo sequencing of pomegranate (Punica granatum L.) genome.</title>
        <authorList>
            <person name="Akparov Z."/>
            <person name="Amiraslanov A."/>
            <person name="Hajiyeva S."/>
            <person name="Abbasov M."/>
            <person name="Kaur K."/>
            <person name="Hamwieh A."/>
            <person name="Solovyev V."/>
            <person name="Salamov A."/>
            <person name="Braich B."/>
            <person name="Kosarev P."/>
            <person name="Mahmoud A."/>
            <person name="Hajiyev E."/>
            <person name="Babayeva S."/>
            <person name="Izzatullayeva V."/>
            <person name="Mammadov A."/>
            <person name="Mammadov A."/>
            <person name="Sharifova S."/>
            <person name="Ojaghi J."/>
            <person name="Eynullazada K."/>
            <person name="Bayramov B."/>
            <person name="Abdulazimova A."/>
            <person name="Shahmuradov I."/>
        </authorList>
    </citation>
    <scope>NUCLEOTIDE SEQUENCE [LARGE SCALE GENOMIC DNA]</scope>
    <source>
        <strain evidence="6">cv. AG2017</strain>
        <tissue evidence="5">Leaf</tissue>
    </source>
</reference>
<dbReference type="GO" id="GO:0046872">
    <property type="term" value="F:metal ion binding"/>
    <property type="evidence" value="ECO:0007669"/>
    <property type="project" value="UniProtKB-KW"/>
</dbReference>
<dbReference type="Gene3D" id="2.60.120.330">
    <property type="entry name" value="B-lactam Antibiotic, Isopenicillin N Synthase, Chain"/>
    <property type="match status" value="1"/>
</dbReference>
<comment type="caution">
    <text evidence="5">The sequence shown here is derived from an EMBL/GenBank/DDBJ whole genome shotgun (WGS) entry which is preliminary data.</text>
</comment>
<dbReference type="InterPro" id="IPR050295">
    <property type="entry name" value="Plant_2OG-oxidoreductases"/>
</dbReference>
<keyword evidence="6" id="KW-1185">Reference proteome</keyword>
<organism evidence="5 6">
    <name type="scientific">Punica granatum</name>
    <name type="common">Pomegranate</name>
    <dbReference type="NCBI Taxonomy" id="22663"/>
    <lineage>
        <taxon>Eukaryota</taxon>
        <taxon>Viridiplantae</taxon>
        <taxon>Streptophyta</taxon>
        <taxon>Embryophyta</taxon>
        <taxon>Tracheophyta</taxon>
        <taxon>Spermatophyta</taxon>
        <taxon>Magnoliopsida</taxon>
        <taxon>eudicotyledons</taxon>
        <taxon>Gunneridae</taxon>
        <taxon>Pentapetalae</taxon>
        <taxon>rosids</taxon>
        <taxon>malvids</taxon>
        <taxon>Myrtales</taxon>
        <taxon>Lythraceae</taxon>
        <taxon>Punica</taxon>
    </lineage>
</organism>
<feature type="domain" description="Isopenicillin N synthase-like Fe(2+) 2OG dioxygenase" evidence="4">
    <location>
        <begin position="168"/>
        <end position="225"/>
    </location>
</feature>
<evidence type="ECO:0000256" key="3">
    <source>
        <dbReference type="SAM" id="MobiDB-lite"/>
    </source>
</evidence>
<keyword evidence="2" id="KW-0408">Iron</keyword>
<evidence type="ECO:0000256" key="1">
    <source>
        <dbReference type="ARBA" id="ARBA00022723"/>
    </source>
</evidence>
<dbReference type="Pfam" id="PF03171">
    <property type="entry name" value="2OG-FeII_Oxy"/>
    <property type="match status" value="1"/>
</dbReference>
<evidence type="ECO:0000313" key="6">
    <source>
        <dbReference type="Proteomes" id="UP000233551"/>
    </source>
</evidence>
<feature type="region of interest" description="Disordered" evidence="3">
    <location>
        <begin position="49"/>
        <end position="99"/>
    </location>
</feature>
<evidence type="ECO:0000313" key="5">
    <source>
        <dbReference type="EMBL" id="PKI47052.1"/>
    </source>
</evidence>
<dbReference type="InterPro" id="IPR044861">
    <property type="entry name" value="IPNS-like_FE2OG_OXY"/>
</dbReference>
<sequence length="271" mass="30574">MAVPVSYDRTKVINEFDKSNMGMKGLLETRINSIPQFFVHSQPSLTSGLRPHPPFVPYSSSTSRASTPFPTGQTSSSRFKKPPRPKASSRGFHEQPHEAKAKYYRREEHRGVMFESNNDLYHTEAVRWHDSLQVWMGPQALGAIVDIRGVPKTDVIAWDGHACAKEVLNKHEDGWIDVDPVPGGLIINVREFLQIVSNGEYKSVQHQVLANNMKKTRISIVVFFNLAKWKESDGYQPLPKQVSLDRPAIYRDFTNHQARVSGEGALGSNSY</sequence>